<organism evidence="1 2">
    <name type="scientific">Zarea fungicola</name>
    <dbReference type="NCBI Taxonomy" id="93591"/>
    <lineage>
        <taxon>Eukaryota</taxon>
        <taxon>Fungi</taxon>
        <taxon>Dikarya</taxon>
        <taxon>Ascomycota</taxon>
        <taxon>Pezizomycotina</taxon>
        <taxon>Sordariomycetes</taxon>
        <taxon>Hypocreomycetidae</taxon>
        <taxon>Hypocreales</taxon>
        <taxon>Cordycipitaceae</taxon>
        <taxon>Zarea</taxon>
    </lineage>
</organism>
<accession>A0ACC1NWI9</accession>
<proteinExistence type="predicted"/>
<evidence type="ECO:0000313" key="1">
    <source>
        <dbReference type="EMBL" id="KAJ2982856.1"/>
    </source>
</evidence>
<evidence type="ECO:0000313" key="2">
    <source>
        <dbReference type="Proteomes" id="UP001143910"/>
    </source>
</evidence>
<dbReference type="Proteomes" id="UP001143910">
    <property type="component" value="Unassembled WGS sequence"/>
</dbReference>
<protein>
    <submittedName>
        <fullName evidence="1">Uncharacterized protein</fullName>
    </submittedName>
</protein>
<gene>
    <name evidence="1" type="ORF">NQ176_g1103</name>
</gene>
<comment type="caution">
    <text evidence="1">The sequence shown here is derived from an EMBL/GenBank/DDBJ whole genome shotgun (WGS) entry which is preliminary data.</text>
</comment>
<dbReference type="EMBL" id="JANJQO010000054">
    <property type="protein sequence ID" value="KAJ2982856.1"/>
    <property type="molecule type" value="Genomic_DNA"/>
</dbReference>
<sequence length="946" mass="101974">MQSLLLCSDTVVLRVVPKEERDRVSSLLSAWVSYTSHQPKTQKLPETRPVSPWTEASGDPPYPTLAHQPIQFARQINEVRTSTRLLAVGVYPTGSDTEESELPTAAIESGADKRTQLVQPVDCEDKLDDELPPSVECLDEGTGEIVLRFKDEEEAQTQEQVTAEGGAQAHPTTPSCCDHEPTNTRCLTDQEATASDAGFNRQGQVASIDLNFSSVKITCPRCHFVLENISENNMAHLTTDDTSMGDDDVPGLPEDSEGAIDINYAGDELMDNRPVTTANRWIEQISGVAGLRLSDRVPSREGRGSSASSASDIEMGGIENPPETIQDRSLEPQPSLHSRMTPGRLDTDGLPASFNMLSGSDRFSLIPSTLRVDASANIGPHSSALSGTSPAQFGLAYSDGEVPPSDVSMTSPAEATPSRGVITLRSVPREATPLAESTLPSLKRSLSEDDHFMREMESPLAAKRCRRQSPERNRATVNSRQGRPGRSASAARSLARRWPSRRDLQSRRNPATAGVEPGNYSNIQAENDIGMQADDMQEDIGVPDSPLSDLESYTSPVLAAAETNPPPSAEMQTEATVQEKSETQRRPGDSRQSDVTRLLAETNSGSVLNLRADTGATLQEDTGVQGSLLSDLVSYTSPVLAAVRADFTEAEAAVEIDMQEEVDAQREPIRDIQSDVIRLLSEIDSDYVLNMPAYTGFEIREDEGAMSDPLHNLQGSPRPALAEIATTSLSDTQMETNNFKVEELLVDGGMANWEAENTNTTQSSAVLDKGKGKAAINLEAEPESDVSAEVDLEEFARQTDPKEWRRLTNGGIPRASPARRMGAVKRVRASPRPIATPSSMFTQGPLASSSSAAAAAELSNSTAVAARQTLAGSKASSSSGVRKPGIWGKLKDAMKERKPSMQQKRREAERAATGSAVESPSEVNDNVGNVERRSPGSSSNLENKEN</sequence>
<reference evidence="1" key="1">
    <citation type="submission" date="2022-08" db="EMBL/GenBank/DDBJ databases">
        <title>Genome Sequence of Lecanicillium fungicola.</title>
        <authorList>
            <person name="Buettner E."/>
        </authorList>
    </citation>
    <scope>NUCLEOTIDE SEQUENCE</scope>
    <source>
        <strain evidence="1">Babe33</strain>
    </source>
</reference>
<name>A0ACC1NWI9_9HYPO</name>
<keyword evidence="2" id="KW-1185">Reference proteome</keyword>